<protein>
    <submittedName>
        <fullName evidence="3">Aldo/keto reductase</fullName>
    </submittedName>
</protein>
<evidence type="ECO:0000313" key="6">
    <source>
        <dbReference type="Proteomes" id="UP001321018"/>
    </source>
</evidence>
<evidence type="ECO:0000259" key="2">
    <source>
        <dbReference type="Pfam" id="PF00248"/>
    </source>
</evidence>
<dbReference type="Gene3D" id="3.20.20.100">
    <property type="entry name" value="NADP-dependent oxidoreductase domain"/>
    <property type="match status" value="1"/>
</dbReference>
<dbReference type="Proteomes" id="UP001320972">
    <property type="component" value="Unassembled WGS sequence"/>
</dbReference>
<sequence>MGDGPNEGGLSRKHIRAQIDGTLERLGTDYLDVYYIHRWDDETPIEQMLSTLGNLIKEEKVNHLGASITFA</sequence>
<dbReference type="InterPro" id="IPR050523">
    <property type="entry name" value="AKR_Detox_Biosynth"/>
</dbReference>
<dbReference type="RefSeq" id="WP_338006449.1">
    <property type="nucleotide sequence ID" value="NZ_JAOPKA010000036.1"/>
</dbReference>
<comment type="caution">
    <text evidence="3">The sequence shown here is derived from an EMBL/GenBank/DDBJ whole genome shotgun (WGS) entry which is preliminary data.</text>
</comment>
<dbReference type="Pfam" id="PF00248">
    <property type="entry name" value="Aldo_ket_red"/>
    <property type="match status" value="1"/>
</dbReference>
<dbReference type="AlphaFoldDB" id="A0AAP2Z4W4"/>
<evidence type="ECO:0000313" key="4">
    <source>
        <dbReference type="EMBL" id="MCU4975996.1"/>
    </source>
</evidence>
<gene>
    <name evidence="4" type="ORF">OB955_25320</name>
    <name evidence="3" type="ORF">OB960_25085</name>
</gene>
<dbReference type="EMBL" id="JAOPKB010000034">
    <property type="protein sequence ID" value="MCU4975996.1"/>
    <property type="molecule type" value="Genomic_DNA"/>
</dbReference>
<feature type="domain" description="NADP-dependent oxidoreductase" evidence="2">
    <location>
        <begin position="2"/>
        <end position="67"/>
    </location>
</feature>
<keyword evidence="5" id="KW-1185">Reference proteome</keyword>
<proteinExistence type="predicted"/>
<dbReference type="GO" id="GO:0016491">
    <property type="term" value="F:oxidoreductase activity"/>
    <property type="evidence" value="ECO:0007669"/>
    <property type="project" value="UniProtKB-KW"/>
</dbReference>
<reference evidence="3 5" key="1">
    <citation type="submission" date="2022-09" db="EMBL/GenBank/DDBJ databases">
        <title>Enrichment on poylsaccharides allowed isolation of novel metabolic and taxonomic groups of Haloarchaea.</title>
        <authorList>
            <person name="Sorokin D.Y."/>
            <person name="Elcheninov A.G."/>
            <person name="Khizhniak T.V."/>
            <person name="Kolganova T.V."/>
            <person name="Kublanov I.V."/>
        </authorList>
    </citation>
    <scope>NUCLEOTIDE SEQUENCE</scope>
    <source>
        <strain evidence="4 5">AArc-m2/3/4</strain>
        <strain evidence="3">AArc-xg1-1</strain>
    </source>
</reference>
<dbReference type="PANTHER" id="PTHR43364">
    <property type="entry name" value="NADH-SPECIFIC METHYLGLYOXAL REDUCTASE-RELATED"/>
    <property type="match status" value="1"/>
</dbReference>
<dbReference type="EMBL" id="JAOPKA010000036">
    <property type="protein sequence ID" value="MCU4744648.1"/>
    <property type="molecule type" value="Genomic_DNA"/>
</dbReference>
<dbReference type="Proteomes" id="UP001321018">
    <property type="component" value="Unassembled WGS sequence"/>
</dbReference>
<evidence type="ECO:0000256" key="1">
    <source>
        <dbReference type="ARBA" id="ARBA00023002"/>
    </source>
</evidence>
<name>A0AAP2Z4W4_9EURY</name>
<evidence type="ECO:0000313" key="3">
    <source>
        <dbReference type="EMBL" id="MCU4744648.1"/>
    </source>
</evidence>
<dbReference type="InterPro" id="IPR036812">
    <property type="entry name" value="NAD(P)_OxRdtase_dom_sf"/>
</dbReference>
<organism evidence="3 6">
    <name type="scientific">Natronoglomus mannanivorans</name>
    <dbReference type="NCBI Taxonomy" id="2979990"/>
    <lineage>
        <taxon>Archaea</taxon>
        <taxon>Methanobacteriati</taxon>
        <taxon>Methanobacteriota</taxon>
        <taxon>Stenosarchaea group</taxon>
        <taxon>Halobacteria</taxon>
        <taxon>Halobacteriales</taxon>
        <taxon>Natrialbaceae</taxon>
        <taxon>Natronoglomus</taxon>
    </lineage>
</organism>
<dbReference type="PANTHER" id="PTHR43364:SF4">
    <property type="entry name" value="NAD(P)-LINKED OXIDOREDUCTASE SUPERFAMILY PROTEIN"/>
    <property type="match status" value="1"/>
</dbReference>
<evidence type="ECO:0000313" key="5">
    <source>
        <dbReference type="Proteomes" id="UP001320972"/>
    </source>
</evidence>
<keyword evidence="1" id="KW-0560">Oxidoreductase</keyword>
<dbReference type="InterPro" id="IPR023210">
    <property type="entry name" value="NADP_OxRdtase_dom"/>
</dbReference>
<accession>A0AAP2Z4W4</accession>
<dbReference type="SUPFAM" id="SSF51430">
    <property type="entry name" value="NAD(P)-linked oxidoreductase"/>
    <property type="match status" value="1"/>
</dbReference>